<feature type="coiled-coil region" evidence="1">
    <location>
        <begin position="110"/>
        <end position="137"/>
    </location>
</feature>
<evidence type="ECO:0008006" key="5">
    <source>
        <dbReference type="Google" id="ProtNLM"/>
    </source>
</evidence>
<gene>
    <name evidence="3" type="ORF">CDV28_12815</name>
</gene>
<evidence type="ECO:0000256" key="2">
    <source>
        <dbReference type="SAM" id="MobiDB-lite"/>
    </source>
</evidence>
<sequence length="217" mass="24388">MDNQFDNKGGEQNTGIGDHAIGKQVNNYGIPPEVFAEYAGKLAVTDSALASFFKIMEEQQVPHSDLDSKLREIAATHKELLLRLETVQSADPQVVRLKDEARQAIEAGDYAKAEELLNQAEARDVQAIEQLEDAARKRRISAADTNADNARLQEVQLRYAKAAAYWQKAAALLPEDEKKDRSLYLHNAGYDFKRVARYSEAMPSCRRLATRRAKARR</sequence>
<evidence type="ECO:0000313" key="4">
    <source>
        <dbReference type="Proteomes" id="UP000316238"/>
    </source>
</evidence>
<keyword evidence="4" id="KW-1185">Reference proteome</keyword>
<name>A0A521G0J0_9BACT</name>
<dbReference type="SUPFAM" id="SSF48452">
    <property type="entry name" value="TPR-like"/>
    <property type="match status" value="1"/>
</dbReference>
<organism evidence="3 4">
    <name type="scientific">Candidatus Electronema aureum</name>
    <dbReference type="NCBI Taxonomy" id="2005002"/>
    <lineage>
        <taxon>Bacteria</taxon>
        <taxon>Pseudomonadati</taxon>
        <taxon>Thermodesulfobacteriota</taxon>
        <taxon>Desulfobulbia</taxon>
        <taxon>Desulfobulbales</taxon>
        <taxon>Desulfobulbaceae</taxon>
        <taxon>Candidatus Electronema</taxon>
    </lineage>
</organism>
<dbReference type="InterPro" id="IPR011990">
    <property type="entry name" value="TPR-like_helical_dom_sf"/>
</dbReference>
<comment type="caution">
    <text evidence="3">The sequence shown here is derived from an EMBL/GenBank/DDBJ whole genome shotgun (WGS) entry which is preliminary data.</text>
</comment>
<evidence type="ECO:0000256" key="1">
    <source>
        <dbReference type="SAM" id="Coils"/>
    </source>
</evidence>
<evidence type="ECO:0000313" key="3">
    <source>
        <dbReference type="EMBL" id="TAA74381.1"/>
    </source>
</evidence>
<dbReference type="Proteomes" id="UP000316238">
    <property type="component" value="Unassembled WGS sequence"/>
</dbReference>
<feature type="region of interest" description="Disordered" evidence="2">
    <location>
        <begin position="1"/>
        <end position="21"/>
    </location>
</feature>
<reference evidence="3" key="1">
    <citation type="submission" date="2017-07" db="EMBL/GenBank/DDBJ databases">
        <title>The cable genome - Insights into the physiology and evolution of filamentous bacteria capable of sulfide oxidation via long distance electron transfer.</title>
        <authorList>
            <person name="Thorup C."/>
            <person name="Bjerg J.T."/>
            <person name="Schreiber L."/>
            <person name="Nielsen L.P."/>
            <person name="Kjeldsen K.U."/>
            <person name="Boesen T."/>
            <person name="Boggild A."/>
            <person name="Meysman F."/>
            <person name="Geelhoed J."/>
            <person name="Schramm A."/>
        </authorList>
    </citation>
    <scope>NUCLEOTIDE SEQUENCE [LARGE SCALE GENOMIC DNA]</scope>
    <source>
        <strain evidence="3">GS</strain>
    </source>
</reference>
<keyword evidence="1" id="KW-0175">Coiled coil</keyword>
<protein>
    <recommendedName>
        <fullName evidence="5">Tetratricopeptide repeat-containing protein</fullName>
    </recommendedName>
</protein>
<proteinExistence type="predicted"/>
<dbReference type="AlphaFoldDB" id="A0A521G0J0"/>
<feature type="compositionally biased region" description="Polar residues" evidence="2">
    <location>
        <begin position="1"/>
        <end position="15"/>
    </location>
</feature>
<accession>A0A521G0J0</accession>
<dbReference type="EMBL" id="NQJD01000028">
    <property type="protein sequence ID" value="TAA74381.1"/>
    <property type="molecule type" value="Genomic_DNA"/>
</dbReference>